<gene>
    <name evidence="1" type="ORF">CCAX7_63450</name>
</gene>
<dbReference type="Proteomes" id="UP000287394">
    <property type="component" value="Chromosome"/>
</dbReference>
<evidence type="ECO:0000313" key="2">
    <source>
        <dbReference type="Proteomes" id="UP000287394"/>
    </source>
</evidence>
<evidence type="ECO:0000313" key="1">
    <source>
        <dbReference type="EMBL" id="BDI34294.1"/>
    </source>
</evidence>
<dbReference type="InterPro" id="IPR017853">
    <property type="entry name" value="GH"/>
</dbReference>
<organism evidence="1 2">
    <name type="scientific">Capsulimonas corticalis</name>
    <dbReference type="NCBI Taxonomy" id="2219043"/>
    <lineage>
        <taxon>Bacteria</taxon>
        <taxon>Bacillati</taxon>
        <taxon>Armatimonadota</taxon>
        <taxon>Armatimonadia</taxon>
        <taxon>Capsulimonadales</taxon>
        <taxon>Capsulimonadaceae</taxon>
        <taxon>Capsulimonas</taxon>
    </lineage>
</organism>
<name>A0A402CWV6_9BACT</name>
<dbReference type="SUPFAM" id="SSF51445">
    <property type="entry name" value="(Trans)glycosidases"/>
    <property type="match status" value="1"/>
</dbReference>
<protein>
    <submittedName>
        <fullName evidence="1">Uncharacterized protein</fullName>
    </submittedName>
</protein>
<dbReference type="AlphaFoldDB" id="A0A402CWV6"/>
<dbReference type="Gene3D" id="3.20.20.80">
    <property type="entry name" value="Glycosidases"/>
    <property type="match status" value="1"/>
</dbReference>
<dbReference type="EMBL" id="AP025739">
    <property type="protein sequence ID" value="BDI34294.1"/>
    <property type="molecule type" value="Genomic_DNA"/>
</dbReference>
<proteinExistence type="predicted"/>
<keyword evidence="2" id="KW-1185">Reference proteome</keyword>
<reference evidence="1 2" key="1">
    <citation type="journal article" date="2019" name="Int. J. Syst. Evol. Microbiol.">
        <title>Capsulimonas corticalis gen. nov., sp. nov., an aerobic capsulated bacterium, of a novel bacterial order, Capsulimonadales ord. nov., of the class Armatimonadia of the phylum Armatimonadetes.</title>
        <authorList>
            <person name="Li J."/>
            <person name="Kudo C."/>
            <person name="Tonouchi A."/>
        </authorList>
    </citation>
    <scope>NUCLEOTIDE SEQUENCE [LARGE SCALE GENOMIC DNA]</scope>
    <source>
        <strain evidence="1 2">AX-7</strain>
    </source>
</reference>
<accession>A0A402CWV6</accession>
<dbReference type="KEGG" id="ccot:CCAX7_63450"/>
<sequence length="338" mass="37238">MAFAALVAASQGFAQTPKGNRLLGMDVQAARDGGYDTAFQIAKKAGAQVVSVSINWDDIESEPGQYHNASLQAANAYYPAQHVRVSLCIRPLDTNGPHMPADLRGQPMDSDVVEERFGKMMDYVFAQIPDVPLASLGVGNEVNIDFGTDAGKWARYRRFFAAVRRRIQAKHPDLPIGVPVTFEGVTGAARGEVKTLNAASDWVMVTYYPLNTDFTVKAPGTASRDFDRLARLYPNRKIALMEAGCPSGALCLSSETRQAEFVTQVFRAWDAHAAQIPLVSFSWLNDKSTADMDGFARYYGVNAPPFREYLQTLGLRTWEGKDKAAFRVLTQEARARGW</sequence>